<gene>
    <name evidence="1" type="ORF">B0H41_002646</name>
</gene>
<name>A0AAX0B0V1_CLOBE</name>
<accession>A0AAX0B0V1</accession>
<dbReference type="Proteomes" id="UP001193748">
    <property type="component" value="Unassembled WGS sequence"/>
</dbReference>
<proteinExistence type="predicted"/>
<evidence type="ECO:0000313" key="2">
    <source>
        <dbReference type="Proteomes" id="UP001193748"/>
    </source>
</evidence>
<comment type="caution">
    <text evidence="1">The sequence shown here is derived from an EMBL/GenBank/DDBJ whole genome shotgun (WGS) entry which is preliminary data.</text>
</comment>
<dbReference type="EMBL" id="JABSWW010000001">
    <property type="protein sequence ID" value="NRT88967.1"/>
    <property type="molecule type" value="Genomic_DNA"/>
</dbReference>
<reference evidence="1" key="1">
    <citation type="submission" date="2020-05" db="EMBL/GenBank/DDBJ databases">
        <authorList>
            <person name="Brown S."/>
            <person name="Huntemann M."/>
            <person name="Clum A."/>
            <person name="Spunde A."/>
            <person name="Palaniappan K."/>
            <person name="Ritter S."/>
            <person name="Mikhailova N."/>
            <person name="Chen I.-M."/>
            <person name="Stamatis D."/>
            <person name="Reddy T."/>
            <person name="O'Malley R."/>
            <person name="Daum C."/>
            <person name="Shapiro N."/>
            <person name="Ivanova N."/>
            <person name="Kyrpides N."/>
            <person name="Woyke T."/>
        </authorList>
    </citation>
    <scope>NUCLEOTIDE SEQUENCE</scope>
    <source>
        <strain evidence="1">DJ080</strain>
    </source>
</reference>
<sequence>MGILKKCPFPKDILNIGIEEVTEILKTATKNRVGIKKASLVYEAAKNSIGVPVGL</sequence>
<evidence type="ECO:0000313" key="1">
    <source>
        <dbReference type="EMBL" id="NRT88967.1"/>
    </source>
</evidence>
<organism evidence="1 2">
    <name type="scientific">Clostridium beijerinckii</name>
    <name type="common">Clostridium MP</name>
    <dbReference type="NCBI Taxonomy" id="1520"/>
    <lineage>
        <taxon>Bacteria</taxon>
        <taxon>Bacillati</taxon>
        <taxon>Bacillota</taxon>
        <taxon>Clostridia</taxon>
        <taxon>Eubacteriales</taxon>
        <taxon>Clostridiaceae</taxon>
        <taxon>Clostridium</taxon>
    </lineage>
</organism>
<protein>
    <submittedName>
        <fullName evidence="1">Uncharacterized protein</fullName>
    </submittedName>
</protein>
<dbReference type="AlphaFoldDB" id="A0AAX0B0V1"/>
<dbReference type="RefSeq" id="WP_173711073.1">
    <property type="nucleotide sequence ID" value="NZ_JABSWW010000001.1"/>
</dbReference>
<reference evidence="1" key="2">
    <citation type="journal article" date="2022" name="Nat. Biotechnol.">
        <title>Carbon-negative production of acetone and isopropanol by gas fermentation at industrial pilot scale.</title>
        <authorList>
            <person name="Liew F.E."/>
            <person name="Nogle R."/>
            <person name="Abdalla T."/>
            <person name="Rasor B.J."/>
            <person name="Canter C."/>
            <person name="Jensen R.O."/>
            <person name="Wang L."/>
            <person name="Strutz J."/>
            <person name="Chirania P."/>
            <person name="De Tissera S."/>
            <person name="Mueller A.P."/>
            <person name="Ruan Z."/>
            <person name="Gao A."/>
            <person name="Tran L."/>
            <person name="Engle N.L."/>
            <person name="Bromley J.C."/>
            <person name="Daniell J."/>
            <person name="Conrado R."/>
            <person name="Tschaplinski T.J."/>
            <person name="Giannone R.J."/>
            <person name="Hettich R.L."/>
            <person name="Karim A.S."/>
            <person name="Simpson S.D."/>
            <person name="Brown S.D."/>
            <person name="Leang C."/>
            <person name="Jewett M.C."/>
            <person name="Kopke M."/>
        </authorList>
    </citation>
    <scope>NUCLEOTIDE SEQUENCE</scope>
    <source>
        <strain evidence="1">DJ080</strain>
    </source>
</reference>